<name>A0A9P5SPT5_9FUNG</name>
<organism evidence="2 3">
    <name type="scientific">Podila minutissima</name>
    <dbReference type="NCBI Taxonomy" id="64525"/>
    <lineage>
        <taxon>Eukaryota</taxon>
        <taxon>Fungi</taxon>
        <taxon>Fungi incertae sedis</taxon>
        <taxon>Mucoromycota</taxon>
        <taxon>Mortierellomycotina</taxon>
        <taxon>Mortierellomycetes</taxon>
        <taxon>Mortierellales</taxon>
        <taxon>Mortierellaceae</taxon>
        <taxon>Podila</taxon>
    </lineage>
</organism>
<keyword evidence="3" id="KW-1185">Reference proteome</keyword>
<sequence>MGGYLTQDPAVEKWVRMRESTAKHFRWNSRNVRVVGILGLVIPAGFMYLSVTYDRQSKGAFKWAAKGPSPKPAPVEDDD</sequence>
<reference evidence="2" key="1">
    <citation type="journal article" date="2020" name="Fungal Divers.">
        <title>Resolving the Mortierellaceae phylogeny through synthesis of multi-gene phylogenetics and phylogenomics.</title>
        <authorList>
            <person name="Vandepol N."/>
            <person name="Liber J."/>
            <person name="Desiro A."/>
            <person name="Na H."/>
            <person name="Kennedy M."/>
            <person name="Barry K."/>
            <person name="Grigoriev I.V."/>
            <person name="Miller A.N."/>
            <person name="O'Donnell K."/>
            <person name="Stajich J.E."/>
            <person name="Bonito G."/>
        </authorList>
    </citation>
    <scope>NUCLEOTIDE SEQUENCE</scope>
    <source>
        <strain evidence="2">NVP1</strain>
    </source>
</reference>
<protein>
    <recommendedName>
        <fullName evidence="4">NADH dehydrogenase [ubiquinone] 1 beta subcomplex subunit 4</fullName>
    </recommendedName>
</protein>
<keyword evidence="1" id="KW-0812">Transmembrane</keyword>
<evidence type="ECO:0000313" key="3">
    <source>
        <dbReference type="Proteomes" id="UP000696485"/>
    </source>
</evidence>
<comment type="caution">
    <text evidence="2">The sequence shown here is derived from an EMBL/GenBank/DDBJ whole genome shotgun (WGS) entry which is preliminary data.</text>
</comment>
<feature type="transmembrane region" description="Helical" evidence="1">
    <location>
        <begin position="34"/>
        <end position="53"/>
    </location>
</feature>
<dbReference type="EMBL" id="JAAAUY010000222">
    <property type="protein sequence ID" value="KAF9333088.1"/>
    <property type="molecule type" value="Genomic_DNA"/>
</dbReference>
<evidence type="ECO:0000313" key="2">
    <source>
        <dbReference type="EMBL" id="KAF9333088.1"/>
    </source>
</evidence>
<evidence type="ECO:0000256" key="1">
    <source>
        <dbReference type="SAM" id="Phobius"/>
    </source>
</evidence>
<dbReference type="Proteomes" id="UP000696485">
    <property type="component" value="Unassembled WGS sequence"/>
</dbReference>
<gene>
    <name evidence="2" type="ORF">BG006_004024</name>
</gene>
<proteinExistence type="predicted"/>
<keyword evidence="1" id="KW-0472">Membrane</keyword>
<accession>A0A9P5SPT5</accession>
<dbReference type="AlphaFoldDB" id="A0A9P5SPT5"/>
<evidence type="ECO:0008006" key="4">
    <source>
        <dbReference type="Google" id="ProtNLM"/>
    </source>
</evidence>
<keyword evidence="1" id="KW-1133">Transmembrane helix</keyword>